<dbReference type="EMBL" id="CP108188">
    <property type="protein sequence ID" value="WTR68005.1"/>
    <property type="molecule type" value="Genomic_DNA"/>
</dbReference>
<feature type="region of interest" description="Disordered" evidence="1">
    <location>
        <begin position="188"/>
        <end position="224"/>
    </location>
</feature>
<evidence type="ECO:0000313" key="4">
    <source>
        <dbReference type="EMBL" id="WTR68005.1"/>
    </source>
</evidence>
<feature type="compositionally biased region" description="Polar residues" evidence="1">
    <location>
        <begin position="213"/>
        <end position="224"/>
    </location>
</feature>
<dbReference type="InterPro" id="IPR010982">
    <property type="entry name" value="Lambda_DNA-bd_dom_sf"/>
</dbReference>
<dbReference type="CDD" id="cd00093">
    <property type="entry name" value="HTH_XRE"/>
    <property type="match status" value="1"/>
</dbReference>
<protein>
    <submittedName>
        <fullName evidence="4">Helix-turn-helix domain-containing protein</fullName>
    </submittedName>
</protein>
<reference evidence="4 5" key="1">
    <citation type="submission" date="2022-10" db="EMBL/GenBank/DDBJ databases">
        <title>The complete genomes of actinobacterial strains from the NBC collection.</title>
        <authorList>
            <person name="Joergensen T.S."/>
            <person name="Alvarez Arevalo M."/>
            <person name="Sterndorff E.B."/>
            <person name="Faurdal D."/>
            <person name="Vuksanovic O."/>
            <person name="Mourched A.-S."/>
            <person name="Charusanti P."/>
            <person name="Shaw S."/>
            <person name="Blin K."/>
            <person name="Weber T."/>
        </authorList>
    </citation>
    <scope>NUCLEOTIDE SEQUENCE [LARGE SCALE GENOMIC DNA]</scope>
    <source>
        <strain evidence="4 5">NBC_00123</strain>
    </source>
</reference>
<name>A0ABZ1L569_9ACTN</name>
<gene>
    <name evidence="4" type="ORF">OG814_01370</name>
</gene>
<evidence type="ECO:0000259" key="3">
    <source>
        <dbReference type="SMART" id="SM00530"/>
    </source>
</evidence>
<keyword evidence="2" id="KW-1133">Transmembrane helix</keyword>
<feature type="domain" description="HTH cro/C1-type" evidence="3">
    <location>
        <begin position="16"/>
        <end position="72"/>
    </location>
</feature>
<evidence type="ECO:0000256" key="2">
    <source>
        <dbReference type="SAM" id="Phobius"/>
    </source>
</evidence>
<evidence type="ECO:0000313" key="5">
    <source>
        <dbReference type="Proteomes" id="UP001622594"/>
    </source>
</evidence>
<accession>A0ABZ1L569</accession>
<dbReference type="InterPro" id="IPR001387">
    <property type="entry name" value="Cro/C1-type_HTH"/>
</dbReference>
<dbReference type="Pfam" id="PF13560">
    <property type="entry name" value="HTH_31"/>
    <property type="match status" value="1"/>
</dbReference>
<dbReference type="RefSeq" id="WP_371634692.1">
    <property type="nucleotide sequence ID" value="NZ_CP108062.1"/>
</dbReference>
<evidence type="ECO:0000256" key="1">
    <source>
        <dbReference type="SAM" id="MobiDB-lite"/>
    </source>
</evidence>
<feature type="compositionally biased region" description="Low complexity" evidence="1">
    <location>
        <begin position="91"/>
        <end position="120"/>
    </location>
</feature>
<proteinExistence type="predicted"/>
<feature type="transmembrane region" description="Helical" evidence="2">
    <location>
        <begin position="168"/>
        <end position="188"/>
    </location>
</feature>
<dbReference type="Proteomes" id="UP001622594">
    <property type="component" value="Chromosome"/>
</dbReference>
<keyword evidence="2" id="KW-0472">Membrane</keyword>
<organism evidence="4 5">
    <name type="scientific">Streptomyces zaomyceticus</name>
    <dbReference type="NCBI Taxonomy" id="68286"/>
    <lineage>
        <taxon>Bacteria</taxon>
        <taxon>Bacillati</taxon>
        <taxon>Actinomycetota</taxon>
        <taxon>Actinomycetes</taxon>
        <taxon>Kitasatosporales</taxon>
        <taxon>Streptomycetaceae</taxon>
        <taxon>Streptomyces</taxon>
    </lineage>
</organism>
<dbReference type="SMART" id="SM00530">
    <property type="entry name" value="HTH_XRE"/>
    <property type="match status" value="1"/>
</dbReference>
<sequence length="426" mass="44419">MPEEGGTVAGDEFAVLLGQLKERSGLSYGTLGKRLHMSASTLHRYVNGDAVPVDYAPVERLARLCRATPDELVELHRLWVRADVSRGRKTSALPVDPAVAPAPAAATEPKAEPSSEASPTEPKPEPGPGPGSASVSASASADEAAVPGAPPASAAPSPPRRRGPRRTAVIVGAAVAAVAVAVTLVTNLSGGDRPEKGRQAGDTAAPSGAPGRSGTSGNETQGTTFAPTVVTAPHTWEGPCTQHYLLDREPEQVPPPPTEQDAPGWIAALDAVPGGDQLLRLTVQGTGKQTVVLEALHVRVVSKKGPLAWNDYVMGVGCGGEVSTKAFAVDLDAGRPTAVPVGGQRTFSYKTSESDPVIFNVAARARAHDVSWYLELVWSSGEKHGTLRVDDDGRPFRTSGNLARPAYAYPLGWTEWIDNDVDTGGR</sequence>
<dbReference type="SUPFAM" id="SSF47413">
    <property type="entry name" value="lambda repressor-like DNA-binding domains"/>
    <property type="match status" value="1"/>
</dbReference>
<keyword evidence="2" id="KW-0812">Transmembrane</keyword>
<keyword evidence="5" id="KW-1185">Reference proteome</keyword>
<feature type="compositionally biased region" description="Low complexity" evidence="1">
    <location>
        <begin position="131"/>
        <end position="155"/>
    </location>
</feature>
<feature type="region of interest" description="Disordered" evidence="1">
    <location>
        <begin position="89"/>
        <end position="165"/>
    </location>
</feature>